<organism evidence="1">
    <name type="scientific">Brugia timori</name>
    <dbReference type="NCBI Taxonomy" id="42155"/>
    <lineage>
        <taxon>Eukaryota</taxon>
        <taxon>Metazoa</taxon>
        <taxon>Ecdysozoa</taxon>
        <taxon>Nematoda</taxon>
        <taxon>Chromadorea</taxon>
        <taxon>Rhabditida</taxon>
        <taxon>Spirurina</taxon>
        <taxon>Spiruromorpha</taxon>
        <taxon>Filarioidea</taxon>
        <taxon>Onchocercidae</taxon>
        <taxon>Brugia</taxon>
    </lineage>
</organism>
<dbReference type="AlphaFoldDB" id="A0A0R3Q6R3"/>
<protein>
    <submittedName>
        <fullName evidence="1">Calx-beta domain-containing protein</fullName>
    </submittedName>
</protein>
<name>A0A0R3Q6R3_9BILA</name>
<dbReference type="WBParaSite" id="BTMF_0000201701-mRNA-1">
    <property type="protein sequence ID" value="BTMF_0000201701-mRNA-1"/>
    <property type="gene ID" value="BTMF_0000201701"/>
</dbReference>
<proteinExistence type="predicted"/>
<sequence length="217" mass="25170">LEHLDEFIAIKNWTNDSWTCHISILAETGIGAELELHAFRSDILSSQVSEPKENVRLSVQDVMIIDIRKYDENKIFLSKVIFNRSIDISDTSFMQEYFQPKDSISEKKFMGIYHITIAISLYFLSPDILIYDEKVHDDSDEGLFDTALMKITRGCHIDLYLLSVIWEKKQTVATMYVMLGVMHQNVGYSVMTTKSNLLVKKILNRDGTGYIYFYLNR</sequence>
<reference evidence="1" key="1">
    <citation type="submission" date="2017-02" db="UniProtKB">
        <authorList>
            <consortium name="WormBaseParasite"/>
        </authorList>
    </citation>
    <scope>IDENTIFICATION</scope>
</reference>
<accession>A0A0R3Q6R3</accession>
<evidence type="ECO:0000313" key="1">
    <source>
        <dbReference type="WBParaSite" id="BTMF_0000201701-mRNA-1"/>
    </source>
</evidence>